<dbReference type="Gene3D" id="1.10.287.130">
    <property type="match status" value="1"/>
</dbReference>
<evidence type="ECO:0000256" key="13">
    <source>
        <dbReference type="SAM" id="Phobius"/>
    </source>
</evidence>
<evidence type="ECO:0000256" key="8">
    <source>
        <dbReference type="ARBA" id="ARBA00022777"/>
    </source>
</evidence>
<evidence type="ECO:0000256" key="1">
    <source>
        <dbReference type="ARBA" id="ARBA00000085"/>
    </source>
</evidence>
<dbReference type="GO" id="GO:0005886">
    <property type="term" value="C:plasma membrane"/>
    <property type="evidence" value="ECO:0007669"/>
    <property type="project" value="TreeGrafter"/>
</dbReference>
<reference evidence="17" key="1">
    <citation type="journal article" date="2020" name="Microbiol. Resour. Announc.">
        <title>Draft Genome Sequences of Thiorhodococcus mannitoliphagus and Thiorhodococcus minor, Purple Sulfur Photosynthetic Bacteria in the Gammaproteobacterial Family Chromatiaceae.</title>
        <authorList>
            <person name="Aviles F.A."/>
            <person name="Meyer T.E."/>
            <person name="Kyndt J.A."/>
        </authorList>
    </citation>
    <scope>NUCLEOTIDE SEQUENCE [LARGE SCALE GENOMIC DNA]</scope>
    <source>
        <strain evidence="17">DSM 18266</strain>
    </source>
</reference>
<evidence type="ECO:0000256" key="6">
    <source>
        <dbReference type="ARBA" id="ARBA00022692"/>
    </source>
</evidence>
<dbReference type="InterPro" id="IPR005467">
    <property type="entry name" value="His_kinase_dom"/>
</dbReference>
<dbReference type="InterPro" id="IPR036890">
    <property type="entry name" value="HATPase_C_sf"/>
</dbReference>
<dbReference type="Gene3D" id="3.30.565.10">
    <property type="entry name" value="Histidine kinase-like ATPase, C-terminal domain"/>
    <property type="match status" value="1"/>
</dbReference>
<dbReference type="InterPro" id="IPR058619">
    <property type="entry name" value="PhoQ/CarS-like_HATPase"/>
</dbReference>
<dbReference type="PROSITE" id="PS50885">
    <property type="entry name" value="HAMP"/>
    <property type="match status" value="1"/>
</dbReference>
<evidence type="ECO:0000256" key="9">
    <source>
        <dbReference type="ARBA" id="ARBA00022840"/>
    </source>
</evidence>
<evidence type="ECO:0000259" key="14">
    <source>
        <dbReference type="PROSITE" id="PS50109"/>
    </source>
</evidence>
<sequence>MRSLRARVLLSAAAVLTLFVLLTALALERAVRDAVIAAREERLQAQIFLLMAVGEEDQGGLVFPNALAEPRLTLPNSGLYAEVLSALGDPVWRSPSALGLETPAPLPLPPGQRRFARLSAPDGKQYLVLAFGVTWATGAVPQDYSFVVAEEAAAAEREVVQFRTSLATWLGAMTLLMLVALVLVLRWGLRPLRQVTEELATIESGRQAQIIGRYPREIETLTDRLNALLAHERARQRRLDNTLGDLAHSLKTPLAVMQGALEEGEIARSTQGPLQEQLERMHHIVDYQLQRARTSGQGSMTLAPPVPVGAVAKRLIASLEKVHRDKGVAVAMRIDDGLLFRGVEGDLMEMLGNLLENAFKWCHGQIRLESRREPSQWSLCIEDDGPGIPEGQVSRLLERGARADESTPGYGIGLAVVREISAAYGGRLEIDRSTLGGARVRLSLPR</sequence>
<evidence type="ECO:0000259" key="15">
    <source>
        <dbReference type="PROSITE" id="PS50885"/>
    </source>
</evidence>
<evidence type="ECO:0000256" key="5">
    <source>
        <dbReference type="ARBA" id="ARBA00022679"/>
    </source>
</evidence>
<organism evidence="16 17">
    <name type="scientific">Thiorhodococcus mannitoliphagus</name>
    <dbReference type="NCBI Taxonomy" id="329406"/>
    <lineage>
        <taxon>Bacteria</taxon>
        <taxon>Pseudomonadati</taxon>
        <taxon>Pseudomonadota</taxon>
        <taxon>Gammaproteobacteria</taxon>
        <taxon>Chromatiales</taxon>
        <taxon>Chromatiaceae</taxon>
        <taxon>Thiorhodococcus</taxon>
    </lineage>
</organism>
<gene>
    <name evidence="16" type="ORF">G3480_05680</name>
</gene>
<evidence type="ECO:0000313" key="16">
    <source>
        <dbReference type="EMBL" id="NEX19807.1"/>
    </source>
</evidence>
<reference evidence="16 17" key="2">
    <citation type="submission" date="2020-02" db="EMBL/GenBank/DDBJ databases">
        <title>Genome sequences of Thiorhodococcus mannitoliphagus and Thiorhodococcus minor, purple sulfur photosynthetic bacteria in the gammaproteobacterial family, Chromatiaceae.</title>
        <authorList>
            <person name="Aviles F.A."/>
            <person name="Meyer T.E."/>
            <person name="Kyndt J.A."/>
        </authorList>
    </citation>
    <scope>NUCLEOTIDE SEQUENCE [LARGE SCALE GENOMIC DNA]</scope>
    <source>
        <strain evidence="16 17">DSM 18266</strain>
    </source>
</reference>
<dbReference type="InterPro" id="IPR050428">
    <property type="entry name" value="TCS_sensor_his_kinase"/>
</dbReference>
<dbReference type="InterPro" id="IPR003660">
    <property type="entry name" value="HAMP_dom"/>
</dbReference>
<keyword evidence="4" id="KW-0597">Phosphoprotein</keyword>
<feature type="domain" description="HAMP" evidence="15">
    <location>
        <begin position="186"/>
        <end position="237"/>
    </location>
</feature>
<dbReference type="CDD" id="cd00082">
    <property type="entry name" value="HisKA"/>
    <property type="match status" value="1"/>
</dbReference>
<dbReference type="GO" id="GO:0005524">
    <property type="term" value="F:ATP binding"/>
    <property type="evidence" value="ECO:0007669"/>
    <property type="project" value="UniProtKB-KW"/>
</dbReference>
<evidence type="ECO:0000256" key="3">
    <source>
        <dbReference type="ARBA" id="ARBA00012438"/>
    </source>
</evidence>
<keyword evidence="9" id="KW-0067">ATP-binding</keyword>
<dbReference type="RefSeq" id="WP_164652705.1">
    <property type="nucleotide sequence ID" value="NZ_JAAIJR010000016.1"/>
</dbReference>
<name>A0A6P1DNJ2_9GAMM</name>
<dbReference type="InterPro" id="IPR004358">
    <property type="entry name" value="Sig_transdc_His_kin-like_C"/>
</dbReference>
<dbReference type="PANTHER" id="PTHR45436">
    <property type="entry name" value="SENSOR HISTIDINE KINASE YKOH"/>
    <property type="match status" value="1"/>
</dbReference>
<dbReference type="SUPFAM" id="SSF55874">
    <property type="entry name" value="ATPase domain of HSP90 chaperone/DNA topoisomerase II/histidine kinase"/>
    <property type="match status" value="1"/>
</dbReference>
<evidence type="ECO:0000256" key="12">
    <source>
        <dbReference type="ARBA" id="ARBA00023136"/>
    </source>
</evidence>
<keyword evidence="5" id="KW-0808">Transferase</keyword>
<evidence type="ECO:0000256" key="10">
    <source>
        <dbReference type="ARBA" id="ARBA00022989"/>
    </source>
</evidence>
<comment type="caution">
    <text evidence="16">The sequence shown here is derived from an EMBL/GenBank/DDBJ whole genome shotgun (WGS) entry which is preliminary data.</text>
</comment>
<evidence type="ECO:0000256" key="4">
    <source>
        <dbReference type="ARBA" id="ARBA00022553"/>
    </source>
</evidence>
<keyword evidence="8" id="KW-0418">Kinase</keyword>
<dbReference type="PANTHER" id="PTHR45436:SF4">
    <property type="entry name" value="SENSOR PROTEIN PHOQ"/>
    <property type="match status" value="1"/>
</dbReference>
<keyword evidence="7" id="KW-0547">Nucleotide-binding</keyword>
<feature type="transmembrane region" description="Helical" evidence="13">
    <location>
        <begin position="166"/>
        <end position="185"/>
    </location>
</feature>
<keyword evidence="12 13" id="KW-0472">Membrane</keyword>
<dbReference type="AlphaFoldDB" id="A0A6P1DNJ2"/>
<comment type="catalytic activity">
    <reaction evidence="1">
        <text>ATP + protein L-histidine = ADP + protein N-phospho-L-histidine.</text>
        <dbReference type="EC" id="2.7.13.3"/>
    </reaction>
</comment>
<dbReference type="SMART" id="SM00388">
    <property type="entry name" value="HisKA"/>
    <property type="match status" value="1"/>
</dbReference>
<dbReference type="EC" id="2.7.13.3" evidence="3"/>
<accession>A0A6P1DNJ2</accession>
<dbReference type="Proteomes" id="UP000471640">
    <property type="component" value="Unassembled WGS sequence"/>
</dbReference>
<evidence type="ECO:0000256" key="7">
    <source>
        <dbReference type="ARBA" id="ARBA00022741"/>
    </source>
</evidence>
<dbReference type="SMART" id="SM00387">
    <property type="entry name" value="HATPase_c"/>
    <property type="match status" value="1"/>
</dbReference>
<evidence type="ECO:0000313" key="17">
    <source>
        <dbReference type="Proteomes" id="UP000471640"/>
    </source>
</evidence>
<dbReference type="PRINTS" id="PR00344">
    <property type="entry name" value="BCTRLSENSOR"/>
</dbReference>
<dbReference type="PROSITE" id="PS50109">
    <property type="entry name" value="HIS_KIN"/>
    <property type="match status" value="1"/>
</dbReference>
<keyword evidence="11" id="KW-0902">Two-component regulatory system</keyword>
<dbReference type="SUPFAM" id="SSF47384">
    <property type="entry name" value="Homodimeric domain of signal transducing histidine kinase"/>
    <property type="match status" value="1"/>
</dbReference>
<keyword evidence="6 13" id="KW-0812">Transmembrane</keyword>
<dbReference type="CDD" id="cd16954">
    <property type="entry name" value="HATPase_PhoQ-like"/>
    <property type="match status" value="1"/>
</dbReference>
<keyword evidence="10 13" id="KW-1133">Transmembrane helix</keyword>
<dbReference type="InterPro" id="IPR003661">
    <property type="entry name" value="HisK_dim/P_dom"/>
</dbReference>
<dbReference type="InterPro" id="IPR036097">
    <property type="entry name" value="HisK_dim/P_sf"/>
</dbReference>
<dbReference type="EMBL" id="JAAIJR010000016">
    <property type="protein sequence ID" value="NEX19807.1"/>
    <property type="molecule type" value="Genomic_DNA"/>
</dbReference>
<dbReference type="GO" id="GO:0000155">
    <property type="term" value="F:phosphorelay sensor kinase activity"/>
    <property type="evidence" value="ECO:0007669"/>
    <property type="project" value="InterPro"/>
</dbReference>
<feature type="domain" description="Histidine kinase" evidence="14">
    <location>
        <begin position="245"/>
        <end position="446"/>
    </location>
</feature>
<comment type="subcellular location">
    <subcellularLocation>
        <location evidence="2">Membrane</location>
    </subcellularLocation>
</comment>
<dbReference type="InterPro" id="IPR003594">
    <property type="entry name" value="HATPase_dom"/>
</dbReference>
<evidence type="ECO:0000256" key="2">
    <source>
        <dbReference type="ARBA" id="ARBA00004370"/>
    </source>
</evidence>
<keyword evidence="17" id="KW-1185">Reference proteome</keyword>
<protein>
    <recommendedName>
        <fullName evidence="3">histidine kinase</fullName>
        <ecNumber evidence="3">2.7.13.3</ecNumber>
    </recommendedName>
</protein>
<evidence type="ECO:0000256" key="11">
    <source>
        <dbReference type="ARBA" id="ARBA00023012"/>
    </source>
</evidence>
<proteinExistence type="predicted"/>
<dbReference type="Pfam" id="PF02518">
    <property type="entry name" value="HATPase_c"/>
    <property type="match status" value="1"/>
</dbReference>